<dbReference type="PROSITE" id="PS50263">
    <property type="entry name" value="CN_HYDROLASE"/>
    <property type="match status" value="1"/>
</dbReference>
<dbReference type="Proteomes" id="UP000275394">
    <property type="component" value="Unassembled WGS sequence"/>
</dbReference>
<comment type="caution">
    <text evidence="3">The sequence shown here is derived from an EMBL/GenBank/DDBJ whole genome shotgun (WGS) entry which is preliminary data.</text>
</comment>
<proteinExistence type="predicted"/>
<dbReference type="InterPro" id="IPR036526">
    <property type="entry name" value="C-N_Hydrolase_sf"/>
</dbReference>
<evidence type="ECO:0000313" key="4">
    <source>
        <dbReference type="Proteomes" id="UP000275394"/>
    </source>
</evidence>
<dbReference type="CDD" id="cd07197">
    <property type="entry name" value="nitrilase"/>
    <property type="match status" value="1"/>
</dbReference>
<protein>
    <submittedName>
        <fullName evidence="3">Putative amidohydrolase</fullName>
    </submittedName>
</protein>
<sequence length="257" mass="27469">MLRGESVEGLMQDFKIAVAQTTSKKGDVAYNLQEHVRAIKCAMDNAASVVVFPELSLTGYEPQLAQQLALTKEDARLKPLQEMAIEGNIYVVAGAPIVTGGKPEIGAIIFSPDGDISSYSKIHLHPGEDLFFQAGSDFKILDIKGYKIAMAICADTNNEEHVKHYAEHGVSIYVAGVLIGGSGYASDTDKLASYASKYHMLVTVANHNAPTGVWEPVGRSAAWDHKGPLAEVGVEANALLVSAQVNGAWTSEAINIE</sequence>
<keyword evidence="4" id="KW-1185">Reference proteome</keyword>
<dbReference type="AlphaFoldDB" id="A0A3N2D644"/>
<dbReference type="EMBL" id="RKHR01000009">
    <property type="protein sequence ID" value="ROR94954.1"/>
    <property type="molecule type" value="Genomic_DNA"/>
</dbReference>
<evidence type="ECO:0000313" key="3">
    <source>
        <dbReference type="EMBL" id="ROR94954.1"/>
    </source>
</evidence>
<dbReference type="InterPro" id="IPR050345">
    <property type="entry name" value="Aliph_Amidase/BUP"/>
</dbReference>
<keyword evidence="1 3" id="KW-0378">Hydrolase</keyword>
<dbReference type="OrthoDB" id="9760188at2"/>
<name>A0A3N2D644_9GAMM</name>
<feature type="domain" description="CN hydrolase" evidence="2">
    <location>
        <begin position="14"/>
        <end position="247"/>
    </location>
</feature>
<evidence type="ECO:0000256" key="1">
    <source>
        <dbReference type="ARBA" id="ARBA00022801"/>
    </source>
</evidence>
<dbReference type="PANTHER" id="PTHR43674">
    <property type="entry name" value="NITRILASE C965.09-RELATED"/>
    <property type="match status" value="1"/>
</dbReference>
<organism evidence="3 4">
    <name type="scientific">Sinobacterium caligoides</name>
    <dbReference type="NCBI Taxonomy" id="933926"/>
    <lineage>
        <taxon>Bacteria</taxon>
        <taxon>Pseudomonadati</taxon>
        <taxon>Pseudomonadota</taxon>
        <taxon>Gammaproteobacteria</taxon>
        <taxon>Cellvibrionales</taxon>
        <taxon>Spongiibacteraceae</taxon>
        <taxon>Sinobacterium</taxon>
    </lineage>
</organism>
<reference evidence="3 4" key="1">
    <citation type="submission" date="2018-11" db="EMBL/GenBank/DDBJ databases">
        <title>Genomic Encyclopedia of Type Strains, Phase IV (KMG-IV): sequencing the most valuable type-strain genomes for metagenomic binning, comparative biology and taxonomic classification.</title>
        <authorList>
            <person name="Goeker M."/>
        </authorList>
    </citation>
    <scope>NUCLEOTIDE SEQUENCE [LARGE SCALE GENOMIC DNA]</scope>
    <source>
        <strain evidence="3 4">DSM 100316</strain>
    </source>
</reference>
<dbReference type="Pfam" id="PF00795">
    <property type="entry name" value="CN_hydrolase"/>
    <property type="match status" value="1"/>
</dbReference>
<dbReference type="GO" id="GO:0033388">
    <property type="term" value="P:putrescine biosynthetic process from arginine"/>
    <property type="evidence" value="ECO:0007669"/>
    <property type="project" value="TreeGrafter"/>
</dbReference>
<dbReference type="PANTHER" id="PTHR43674:SF2">
    <property type="entry name" value="BETA-UREIDOPROPIONASE"/>
    <property type="match status" value="1"/>
</dbReference>
<evidence type="ECO:0000259" key="2">
    <source>
        <dbReference type="PROSITE" id="PS50263"/>
    </source>
</evidence>
<gene>
    <name evidence="3" type="ORF">EDC56_3769</name>
</gene>
<dbReference type="GO" id="GO:0050126">
    <property type="term" value="F:N-carbamoylputrescine amidase activity"/>
    <property type="evidence" value="ECO:0007669"/>
    <property type="project" value="TreeGrafter"/>
</dbReference>
<accession>A0A3N2D644</accession>
<dbReference type="SUPFAM" id="SSF56317">
    <property type="entry name" value="Carbon-nitrogen hydrolase"/>
    <property type="match status" value="1"/>
</dbReference>
<dbReference type="InterPro" id="IPR003010">
    <property type="entry name" value="C-N_Hydrolase"/>
</dbReference>
<dbReference type="Gene3D" id="3.60.110.10">
    <property type="entry name" value="Carbon-nitrogen hydrolase"/>
    <property type="match status" value="1"/>
</dbReference>